<dbReference type="PANTHER" id="PTHR31005">
    <property type="entry name" value="DUF4139 DOMAIN-CONTAINING PROTEIN"/>
    <property type="match status" value="1"/>
</dbReference>
<keyword evidence="1" id="KW-0175">Coiled coil</keyword>
<comment type="caution">
    <text evidence="4">The sequence shown here is derived from an EMBL/GenBank/DDBJ whole genome shotgun (WGS) entry which is preliminary data.</text>
</comment>
<organism evidence="4 5">
    <name type="scientific">Diploscapter pachys</name>
    <dbReference type="NCBI Taxonomy" id="2018661"/>
    <lineage>
        <taxon>Eukaryota</taxon>
        <taxon>Metazoa</taxon>
        <taxon>Ecdysozoa</taxon>
        <taxon>Nematoda</taxon>
        <taxon>Chromadorea</taxon>
        <taxon>Rhabditida</taxon>
        <taxon>Rhabditina</taxon>
        <taxon>Rhabditomorpha</taxon>
        <taxon>Rhabditoidea</taxon>
        <taxon>Rhabditidae</taxon>
        <taxon>Diploscapter</taxon>
    </lineage>
</organism>
<dbReference type="Proteomes" id="UP000218231">
    <property type="component" value="Unassembled WGS sequence"/>
</dbReference>
<feature type="coiled-coil region" evidence="1">
    <location>
        <begin position="99"/>
        <end position="134"/>
    </location>
</feature>
<reference evidence="4 5" key="1">
    <citation type="journal article" date="2017" name="Curr. Biol.">
        <title>Genome architecture and evolution of a unichromosomal asexual nematode.</title>
        <authorList>
            <person name="Fradin H."/>
            <person name="Zegar C."/>
            <person name="Gutwein M."/>
            <person name="Lucas J."/>
            <person name="Kovtun M."/>
            <person name="Corcoran D."/>
            <person name="Baugh L.R."/>
            <person name="Kiontke K."/>
            <person name="Gunsalus K."/>
            <person name="Fitch D.H."/>
            <person name="Piano F."/>
        </authorList>
    </citation>
    <scope>NUCLEOTIDE SEQUENCE [LARGE SCALE GENOMIC DNA]</scope>
    <source>
        <strain evidence="4">PF1309</strain>
    </source>
</reference>
<evidence type="ECO:0000313" key="4">
    <source>
        <dbReference type="EMBL" id="PAV62833.1"/>
    </source>
</evidence>
<dbReference type="OrthoDB" id="10068793at2759"/>
<dbReference type="InterPro" id="IPR037291">
    <property type="entry name" value="DUF4139"/>
</dbReference>
<feature type="compositionally biased region" description="Polar residues" evidence="2">
    <location>
        <begin position="261"/>
        <end position="285"/>
    </location>
</feature>
<accession>A0A2A2JMC7</accession>
<keyword evidence="5" id="KW-1185">Reference proteome</keyword>
<proteinExistence type="predicted"/>
<dbReference type="PANTHER" id="PTHR31005:SF8">
    <property type="entry name" value="DUF4139 DOMAIN-CONTAINING PROTEIN"/>
    <property type="match status" value="1"/>
</dbReference>
<feature type="compositionally biased region" description="Low complexity" evidence="2">
    <location>
        <begin position="299"/>
        <end position="308"/>
    </location>
</feature>
<feature type="region of interest" description="Disordered" evidence="2">
    <location>
        <begin position="261"/>
        <end position="343"/>
    </location>
</feature>
<dbReference type="STRING" id="2018661.A0A2A2JMC7"/>
<dbReference type="EMBL" id="LIAE01010343">
    <property type="protein sequence ID" value="PAV62833.1"/>
    <property type="molecule type" value="Genomic_DNA"/>
</dbReference>
<dbReference type="InterPro" id="IPR011935">
    <property type="entry name" value="CHP02231"/>
</dbReference>
<evidence type="ECO:0000259" key="3">
    <source>
        <dbReference type="Pfam" id="PF13598"/>
    </source>
</evidence>
<name>A0A2A2JMC7_9BILA</name>
<dbReference type="Pfam" id="PF13598">
    <property type="entry name" value="DUF4139"/>
    <property type="match status" value="1"/>
</dbReference>
<sequence length="576" mass="63829">MLDEHTETKRKIKDTETRRQLFNKVVNEIKFGPGDNKEALAKADFILNKASLESLDQNITFLAKKFDDLARGMHVFESFLMSVADLYFLREEFGNEGKLKEQTKKLDNLRSKMAKLANKRKQNKEQARITLESEGEDEVELLFIYRVNGAFWKPEYDIRIDDGQNLNITYGASISQHTGEDWKKAKILLSTAKPSSEYAIRNLPTLNAVLQSKHQTPLFRSSNAPAHSQGLFGTGSGQAMPVPRVGGTRLVAPTGLFGSTASAEGAQQDQPRPSIFGTASDNSISHPRFGTATSGGLFGSSTVVSSTTEGGGQSDPTQSQPRSGLFGSVSNNSSNGQEATQSRIRYTETNVISNNFNVEYQTLKPATILNGSSQHKVILGQISLPVNLLHECIPTKYSKVFLFATGTNTSTMALLSGPANVYINKAFVSKICIPEIMPNEKFSMSLGTDSSVKVEPSPVLKYHEQLGMISKHSSTSFEQKFKVKNSKSNEITLRIKHQIPRSTEQNIAVKLLIPEAKTEKPTDDAPYHLGAYLDENLEWAIKLDVNEEKNLVVKYKVDYPKDDKILFVEAANSYHF</sequence>
<gene>
    <name evidence="4" type="ORF">WR25_08107</name>
</gene>
<dbReference type="AlphaFoldDB" id="A0A2A2JMC7"/>
<evidence type="ECO:0000313" key="5">
    <source>
        <dbReference type="Proteomes" id="UP000218231"/>
    </source>
</evidence>
<feature type="compositionally biased region" description="Polar residues" evidence="2">
    <location>
        <begin position="315"/>
        <end position="343"/>
    </location>
</feature>
<protein>
    <recommendedName>
        <fullName evidence="3">DUF4139 domain-containing protein</fullName>
    </recommendedName>
</protein>
<evidence type="ECO:0000256" key="1">
    <source>
        <dbReference type="SAM" id="Coils"/>
    </source>
</evidence>
<feature type="domain" description="DUF4139" evidence="3">
    <location>
        <begin position="143"/>
        <end position="561"/>
    </location>
</feature>
<dbReference type="NCBIfam" id="TIGR02231">
    <property type="entry name" value="mucoidy inhibitor MuiA family protein"/>
    <property type="match status" value="1"/>
</dbReference>
<evidence type="ECO:0000256" key="2">
    <source>
        <dbReference type="SAM" id="MobiDB-lite"/>
    </source>
</evidence>